<dbReference type="InterPro" id="IPR003509">
    <property type="entry name" value="UPF0102_YraN-like"/>
</dbReference>
<dbReference type="HAMAP" id="MF_00048">
    <property type="entry name" value="UPF0102"/>
    <property type="match status" value="1"/>
</dbReference>
<dbReference type="RefSeq" id="WP_062950164.1">
    <property type="nucleotide sequence ID" value="NZ_LPVY01000005.1"/>
</dbReference>
<dbReference type="PANTHER" id="PTHR34039:SF1">
    <property type="entry name" value="UPF0102 PROTEIN YRAN"/>
    <property type="match status" value="1"/>
</dbReference>
<comment type="similarity">
    <text evidence="1 2">Belongs to the UPF0102 family.</text>
</comment>
<dbReference type="AlphaFoldDB" id="A0A154L8F9"/>
<gene>
    <name evidence="3" type="ORF">AUP42_15000</name>
</gene>
<evidence type="ECO:0000256" key="2">
    <source>
        <dbReference type="HAMAP-Rule" id="MF_00048"/>
    </source>
</evidence>
<accession>A0A154L8F9</accession>
<sequence>MKSGRTAHNAGIYERRKAERAGRRAEWVCTLWLRLCGYRILATRFRCPVGEIDIIAQKGNLIAAVEVKNRRNIDDALNALRPKQQQRIARALSTFAKRIDHHGDLRFDIIAISNGWRLKHLKNVWML</sequence>
<organism evidence="3 4">
    <name type="scientific">Thalassospira lucentensis</name>
    <dbReference type="NCBI Taxonomy" id="168935"/>
    <lineage>
        <taxon>Bacteria</taxon>
        <taxon>Pseudomonadati</taxon>
        <taxon>Pseudomonadota</taxon>
        <taxon>Alphaproteobacteria</taxon>
        <taxon>Rhodospirillales</taxon>
        <taxon>Thalassospiraceae</taxon>
        <taxon>Thalassospira</taxon>
    </lineage>
</organism>
<dbReference type="PANTHER" id="PTHR34039">
    <property type="entry name" value="UPF0102 PROTEIN YRAN"/>
    <property type="match status" value="1"/>
</dbReference>
<reference evidence="3 4" key="1">
    <citation type="submission" date="2015-12" db="EMBL/GenBank/DDBJ databases">
        <title>Genome sequence of Thalassospira lucentensis MCCC 1A02072.</title>
        <authorList>
            <person name="Lu L."/>
            <person name="Lai Q."/>
            <person name="Shao Z."/>
            <person name="Qian P."/>
        </authorList>
    </citation>
    <scope>NUCLEOTIDE SEQUENCE [LARGE SCALE GENOMIC DNA]</scope>
    <source>
        <strain evidence="3 4">MCCC 1A02072</strain>
    </source>
</reference>
<dbReference type="EMBL" id="LPVY01000005">
    <property type="protein sequence ID" value="KZB66835.1"/>
    <property type="molecule type" value="Genomic_DNA"/>
</dbReference>
<dbReference type="Proteomes" id="UP000076335">
    <property type="component" value="Unassembled WGS sequence"/>
</dbReference>
<protein>
    <recommendedName>
        <fullName evidence="2">UPF0102 protein AUP42_15000</fullName>
    </recommendedName>
</protein>
<name>A0A154L8F9_9PROT</name>
<dbReference type="SUPFAM" id="SSF52980">
    <property type="entry name" value="Restriction endonuclease-like"/>
    <property type="match status" value="1"/>
</dbReference>
<dbReference type="NCBIfam" id="NF009151">
    <property type="entry name" value="PRK12497.1-5"/>
    <property type="match status" value="1"/>
</dbReference>
<dbReference type="GO" id="GO:0003676">
    <property type="term" value="F:nucleic acid binding"/>
    <property type="evidence" value="ECO:0007669"/>
    <property type="project" value="InterPro"/>
</dbReference>
<dbReference type="InterPro" id="IPR011856">
    <property type="entry name" value="tRNA_endonuc-like_dom_sf"/>
</dbReference>
<dbReference type="OrthoDB" id="9812968at2"/>
<dbReference type="Pfam" id="PF02021">
    <property type="entry name" value="UPF0102"/>
    <property type="match status" value="1"/>
</dbReference>
<evidence type="ECO:0000256" key="1">
    <source>
        <dbReference type="ARBA" id="ARBA00006738"/>
    </source>
</evidence>
<proteinExistence type="inferred from homology"/>
<comment type="caution">
    <text evidence="3">The sequence shown here is derived from an EMBL/GenBank/DDBJ whole genome shotgun (WGS) entry which is preliminary data.</text>
</comment>
<evidence type="ECO:0000313" key="4">
    <source>
        <dbReference type="Proteomes" id="UP000076335"/>
    </source>
</evidence>
<dbReference type="Gene3D" id="3.40.1350.10">
    <property type="match status" value="1"/>
</dbReference>
<dbReference type="InterPro" id="IPR011335">
    <property type="entry name" value="Restrct_endonuc-II-like"/>
</dbReference>
<evidence type="ECO:0000313" key="3">
    <source>
        <dbReference type="EMBL" id="KZB66835.1"/>
    </source>
</evidence>